<name>T0K020_COLGC</name>
<gene>
    <name evidence="2" type="ORF">CGLO_11733</name>
</gene>
<protein>
    <recommendedName>
        <fullName evidence="4">Secreted protein</fullName>
    </recommendedName>
</protein>
<organism evidence="2 3">
    <name type="scientific">Colletotrichum gloeosporioides (strain Cg-14)</name>
    <name type="common">Anthracnose fungus</name>
    <name type="synonym">Glomerella cingulata</name>
    <dbReference type="NCBI Taxonomy" id="1237896"/>
    <lineage>
        <taxon>Eukaryota</taxon>
        <taxon>Fungi</taxon>
        <taxon>Dikarya</taxon>
        <taxon>Ascomycota</taxon>
        <taxon>Pezizomycotina</taxon>
        <taxon>Sordariomycetes</taxon>
        <taxon>Hypocreomycetidae</taxon>
        <taxon>Glomerellales</taxon>
        <taxon>Glomerellaceae</taxon>
        <taxon>Colletotrichum</taxon>
        <taxon>Colletotrichum gloeosporioides species complex</taxon>
    </lineage>
</organism>
<feature type="signal peptide" evidence="1">
    <location>
        <begin position="1"/>
        <end position="28"/>
    </location>
</feature>
<dbReference type="AlphaFoldDB" id="T0K020"/>
<sequence>MKRGMRNRARAAGVAAAAAMFTTAAVRAAAPPHTIPASVHSQAHVWRGFNFLLAGHQREIWLGHRQEIPNGLWLFGPCAATKPSTRERRYRGFKEEMPSLVLF</sequence>
<keyword evidence="1" id="KW-0732">Signal</keyword>
<proteinExistence type="predicted"/>
<accession>T0K020</accession>
<dbReference type="EMBL" id="AMYD01002458">
    <property type="protein sequence ID" value="EQB48977.1"/>
    <property type="molecule type" value="Genomic_DNA"/>
</dbReference>
<feature type="chain" id="PRO_5004578511" description="Secreted protein" evidence="1">
    <location>
        <begin position="29"/>
        <end position="103"/>
    </location>
</feature>
<evidence type="ECO:0000313" key="2">
    <source>
        <dbReference type="EMBL" id="EQB48977.1"/>
    </source>
</evidence>
<evidence type="ECO:0000313" key="3">
    <source>
        <dbReference type="Proteomes" id="UP000015530"/>
    </source>
</evidence>
<evidence type="ECO:0008006" key="4">
    <source>
        <dbReference type="Google" id="ProtNLM"/>
    </source>
</evidence>
<evidence type="ECO:0000256" key="1">
    <source>
        <dbReference type="SAM" id="SignalP"/>
    </source>
</evidence>
<dbReference type="HOGENOM" id="CLU_2263540_0_0_1"/>
<reference evidence="3" key="1">
    <citation type="journal article" date="2013" name="Mol. Plant Microbe Interact.">
        <title>Global aspects of pacC regulation of pathogenicity genes in Colletotrichum gloeosporioides as revealed by transcriptome analysis.</title>
        <authorList>
            <person name="Alkan N."/>
            <person name="Meng X."/>
            <person name="Friedlander G."/>
            <person name="Reuveni E."/>
            <person name="Sukno S."/>
            <person name="Sherman A."/>
            <person name="Thon M."/>
            <person name="Fluhr R."/>
            <person name="Prusky D."/>
        </authorList>
    </citation>
    <scope>NUCLEOTIDE SEQUENCE [LARGE SCALE GENOMIC DNA]</scope>
    <source>
        <strain evidence="3">Cg-14</strain>
    </source>
</reference>
<dbReference type="Proteomes" id="UP000015530">
    <property type="component" value="Unassembled WGS sequence"/>
</dbReference>
<comment type="caution">
    <text evidence="2">The sequence shown here is derived from an EMBL/GenBank/DDBJ whole genome shotgun (WGS) entry which is preliminary data.</text>
</comment>